<dbReference type="InterPro" id="IPR046342">
    <property type="entry name" value="CBS_dom_sf"/>
</dbReference>
<dbReference type="CDD" id="cd04623">
    <property type="entry name" value="CBS_pair_bac_euk"/>
    <property type="match status" value="1"/>
</dbReference>
<dbReference type="InterPro" id="IPR000644">
    <property type="entry name" value="CBS_dom"/>
</dbReference>
<dbReference type="InterPro" id="IPR051257">
    <property type="entry name" value="Diverse_CBS-Domain"/>
</dbReference>
<dbReference type="Pfam" id="PF00571">
    <property type="entry name" value="CBS"/>
    <property type="match status" value="2"/>
</dbReference>
<dbReference type="PROSITE" id="PS51371">
    <property type="entry name" value="CBS"/>
    <property type="match status" value="2"/>
</dbReference>
<protein>
    <recommendedName>
        <fullName evidence="3">CBS domain-containing protein</fullName>
    </recommendedName>
</protein>
<name>A0A6C2TYK4_PONDE</name>
<dbReference type="AlphaFoldDB" id="A0A6C2TYK4"/>
<evidence type="ECO:0000313" key="5">
    <source>
        <dbReference type="Proteomes" id="UP000366872"/>
    </source>
</evidence>
<dbReference type="PANTHER" id="PTHR43080">
    <property type="entry name" value="CBS DOMAIN-CONTAINING PROTEIN CBSX3, MITOCHONDRIAL"/>
    <property type="match status" value="1"/>
</dbReference>
<evidence type="ECO:0000313" key="4">
    <source>
        <dbReference type="EMBL" id="VGO12697.1"/>
    </source>
</evidence>
<sequence length="144" mass="15780">MGAVSNLLDSKGYDVLTVKPEQPVHEAIEQMESISAGTALVMDGGDVVGIISERDVFRKVVLEGKSIDDVTVQDIMSGNLTTVTPETPLDECMQLMTEKRIRHLPVLRDKALCGIVSIGDVVKYLVVEKDFKIKNLETYISGVM</sequence>
<keyword evidence="5" id="KW-1185">Reference proteome</keyword>
<dbReference type="Gene3D" id="3.10.580.10">
    <property type="entry name" value="CBS-domain"/>
    <property type="match status" value="1"/>
</dbReference>
<accession>A0A6C2TYK4</accession>
<organism evidence="4 5">
    <name type="scientific">Pontiella desulfatans</name>
    <dbReference type="NCBI Taxonomy" id="2750659"/>
    <lineage>
        <taxon>Bacteria</taxon>
        <taxon>Pseudomonadati</taxon>
        <taxon>Kiritimatiellota</taxon>
        <taxon>Kiritimatiellia</taxon>
        <taxon>Kiritimatiellales</taxon>
        <taxon>Pontiellaceae</taxon>
        <taxon>Pontiella</taxon>
    </lineage>
</organism>
<evidence type="ECO:0000256" key="2">
    <source>
        <dbReference type="PROSITE-ProRule" id="PRU00703"/>
    </source>
</evidence>
<dbReference type="EMBL" id="CAAHFG010000001">
    <property type="protein sequence ID" value="VGO12697.1"/>
    <property type="molecule type" value="Genomic_DNA"/>
</dbReference>
<dbReference type="InterPro" id="IPR044725">
    <property type="entry name" value="CBSX3_CBS_dom"/>
</dbReference>
<evidence type="ECO:0000259" key="3">
    <source>
        <dbReference type="PROSITE" id="PS51371"/>
    </source>
</evidence>
<reference evidence="4 5" key="1">
    <citation type="submission" date="2019-04" db="EMBL/GenBank/DDBJ databases">
        <authorList>
            <person name="Van Vliet M D."/>
        </authorList>
    </citation>
    <scope>NUCLEOTIDE SEQUENCE [LARGE SCALE GENOMIC DNA]</scope>
    <source>
        <strain evidence="4 5">F1</strain>
    </source>
</reference>
<feature type="domain" description="CBS" evidence="3">
    <location>
        <begin position="9"/>
        <end position="67"/>
    </location>
</feature>
<dbReference type="RefSeq" id="WP_136078340.1">
    <property type="nucleotide sequence ID" value="NZ_CAAHFG010000001.1"/>
</dbReference>
<evidence type="ECO:0000256" key="1">
    <source>
        <dbReference type="ARBA" id="ARBA00023122"/>
    </source>
</evidence>
<dbReference type="PANTHER" id="PTHR43080:SF2">
    <property type="entry name" value="CBS DOMAIN-CONTAINING PROTEIN"/>
    <property type="match status" value="1"/>
</dbReference>
<keyword evidence="1 2" id="KW-0129">CBS domain</keyword>
<gene>
    <name evidence="4" type="ORF">PDESU_01251</name>
</gene>
<proteinExistence type="predicted"/>
<dbReference type="Proteomes" id="UP000366872">
    <property type="component" value="Unassembled WGS sequence"/>
</dbReference>
<dbReference type="SMART" id="SM00116">
    <property type="entry name" value="CBS"/>
    <property type="match status" value="2"/>
</dbReference>
<feature type="domain" description="CBS" evidence="3">
    <location>
        <begin position="76"/>
        <end position="131"/>
    </location>
</feature>
<dbReference type="SUPFAM" id="SSF54631">
    <property type="entry name" value="CBS-domain pair"/>
    <property type="match status" value="1"/>
</dbReference>